<dbReference type="EMBL" id="JBHUJB010000021">
    <property type="protein sequence ID" value="MFD2158197.1"/>
    <property type="molecule type" value="Genomic_DNA"/>
</dbReference>
<feature type="region of interest" description="Disordered" evidence="1">
    <location>
        <begin position="23"/>
        <end position="49"/>
    </location>
</feature>
<evidence type="ECO:0008006" key="5">
    <source>
        <dbReference type="Google" id="ProtNLM"/>
    </source>
</evidence>
<dbReference type="SUPFAM" id="SSF48452">
    <property type="entry name" value="TPR-like"/>
    <property type="match status" value="1"/>
</dbReference>
<dbReference type="Gene3D" id="1.25.40.10">
    <property type="entry name" value="Tetratricopeptide repeat domain"/>
    <property type="match status" value="2"/>
</dbReference>
<reference evidence="4" key="1">
    <citation type="journal article" date="2019" name="Int. J. Syst. Evol. Microbiol.">
        <title>The Global Catalogue of Microorganisms (GCM) 10K type strain sequencing project: providing services to taxonomists for standard genome sequencing and annotation.</title>
        <authorList>
            <consortium name="The Broad Institute Genomics Platform"/>
            <consortium name="The Broad Institute Genome Sequencing Center for Infectious Disease"/>
            <person name="Wu L."/>
            <person name="Ma J."/>
        </authorList>
    </citation>
    <scope>NUCLEOTIDE SEQUENCE [LARGE SCALE GENOMIC DNA]</scope>
    <source>
        <strain evidence="4">CCUG 57942</strain>
    </source>
</reference>
<name>A0ABW4Z9B5_9BACT</name>
<evidence type="ECO:0000313" key="3">
    <source>
        <dbReference type="EMBL" id="MFD2158197.1"/>
    </source>
</evidence>
<comment type="caution">
    <text evidence="3">The sequence shown here is derived from an EMBL/GenBank/DDBJ whole genome shotgun (WGS) entry which is preliminary data.</text>
</comment>
<sequence length="924" mass="104251">MKPLSTIALLSLLSYSQSYAIGENAPQPKGNTNSTELKTSSANNSDNPLKLHPQYGLLQQLSDPSYTKREEATKQLWELGEEGLPLLKFAFRSDDPERSKRAEILIRNIESGVLPTTDKNVIKAIDAYRAASTTQGKLKAIDTLIELKARKQVLYLLHWEENDAMKAEISRNRKLRSVALAAAHEALAEDNIDDAIALLRIAPHETFNMRALAHLLLHTGGIDKELLSIDPKSPEATDWKLILLKAKGDLPALKQFAQQEQLKPTLATIALLEGNASPILEHFKKESNDASQRIILDTLTRHFQKRDQQEARDVIEKLAEQLDEEASDGSDAEYIARNAMFFGFRDIGEKIIAKYDKEEAIKYFASQEYSDKEFALYGAPDPSKDAEAFEKWLSKEIKRELDGDLALLEENESSIELIATFYLERGEVARAMQVLNPLLAALEKDGDDRWFNILELLYLNGAQDSMVSTLVERGNEDEHYRLLCNHLFGDVQETADLWKAIDKLYPDANSEDQLFRFLSLMGTAGAKKAEFPHLKLQQAIYDDAERIGGTTLRSATEILAFAAEVRSDSTSALRFYKELCKDVEYAERKNFDEKYRQAAEAQFNYQEIINSYDLVPSAYKNSPTRLARYAMALRKLGKSDEAERVLEKSLVRTLGTTKLVNAVAGVMHEFGYRQEAHALWLNTLLSLSPSEWDFFYTLNYINNQSHYAMRSQQWKLANALKLAEIAIFTEPSMRPVSSYLTLRSGFTANFTYGMSLMEQGKVADATEILGSAHDSLIGDGTLADDFFPALLKTPLQDEADQWFEASWRHVEKEIHAYPNDHNAKNTAAWLGSRAVRRLDASLTHARNAVKLRPNQPAYIDTLAETYFAKGDRKKAMKNSQAALDSISNGLGLTPTSLDRSYSMYSELLDQHRRFTKDPFPSSNE</sequence>
<feature type="signal peptide" evidence="2">
    <location>
        <begin position="1"/>
        <end position="20"/>
    </location>
</feature>
<evidence type="ECO:0000313" key="4">
    <source>
        <dbReference type="Proteomes" id="UP001597389"/>
    </source>
</evidence>
<feature type="compositionally biased region" description="Polar residues" evidence="1">
    <location>
        <begin position="29"/>
        <end position="47"/>
    </location>
</feature>
<dbReference type="RefSeq" id="WP_377090359.1">
    <property type="nucleotide sequence ID" value="NZ_JBHSJL010000014.1"/>
</dbReference>
<accession>A0ABW4Z9B5</accession>
<keyword evidence="4" id="KW-1185">Reference proteome</keyword>
<dbReference type="InterPro" id="IPR011990">
    <property type="entry name" value="TPR-like_helical_dom_sf"/>
</dbReference>
<protein>
    <recommendedName>
        <fullName evidence="5">Tetratricopeptide repeat protein</fullName>
    </recommendedName>
</protein>
<gene>
    <name evidence="3" type="ORF">ACFSW8_04745</name>
</gene>
<dbReference type="Proteomes" id="UP001597389">
    <property type="component" value="Unassembled WGS sequence"/>
</dbReference>
<evidence type="ECO:0000256" key="1">
    <source>
        <dbReference type="SAM" id="MobiDB-lite"/>
    </source>
</evidence>
<feature type="chain" id="PRO_5046597702" description="Tetratricopeptide repeat protein" evidence="2">
    <location>
        <begin position="21"/>
        <end position="924"/>
    </location>
</feature>
<evidence type="ECO:0000256" key="2">
    <source>
        <dbReference type="SAM" id="SignalP"/>
    </source>
</evidence>
<proteinExistence type="predicted"/>
<keyword evidence="2" id="KW-0732">Signal</keyword>
<organism evidence="3 4">
    <name type="scientific">Rubritalea tangerina</name>
    <dbReference type="NCBI Taxonomy" id="430798"/>
    <lineage>
        <taxon>Bacteria</taxon>
        <taxon>Pseudomonadati</taxon>
        <taxon>Verrucomicrobiota</taxon>
        <taxon>Verrucomicrobiia</taxon>
        <taxon>Verrucomicrobiales</taxon>
        <taxon>Rubritaleaceae</taxon>
        <taxon>Rubritalea</taxon>
    </lineage>
</organism>